<protein>
    <submittedName>
        <fullName evidence="1">Uncharacterized protein</fullName>
    </submittedName>
</protein>
<dbReference type="PANTHER" id="PTHR31854">
    <property type="entry name" value="TUBULIN POLYGLUTAMYLASE COMPLEX SUBUNIT 2"/>
    <property type="match status" value="1"/>
</dbReference>
<dbReference type="PANTHER" id="PTHR31854:SF2">
    <property type="entry name" value="TUBULIN POLYGLUTAMYLASE COMPLEX SUBUNIT 2"/>
    <property type="match status" value="1"/>
</dbReference>
<sequence>MKEILPHLTPLSMGDLGPPLRPHLLPHQKYPAQPRSAFSFSPKVTGQLEKPHLDSRSLVFELDPCGGNGKVCLVYRNTKSVVTPHSEIWFLD</sequence>
<keyword evidence="2" id="KW-1185">Reference proteome</keyword>
<name>A0AA35PEY2_9SAUR</name>
<dbReference type="AlphaFoldDB" id="A0AA35PEY2"/>
<accession>A0AA35PEY2</accession>
<organism evidence="1 2">
    <name type="scientific">Podarcis lilfordi</name>
    <name type="common">Lilford's wall lizard</name>
    <dbReference type="NCBI Taxonomy" id="74358"/>
    <lineage>
        <taxon>Eukaryota</taxon>
        <taxon>Metazoa</taxon>
        <taxon>Chordata</taxon>
        <taxon>Craniata</taxon>
        <taxon>Vertebrata</taxon>
        <taxon>Euteleostomi</taxon>
        <taxon>Lepidosauria</taxon>
        <taxon>Squamata</taxon>
        <taxon>Bifurcata</taxon>
        <taxon>Unidentata</taxon>
        <taxon>Episquamata</taxon>
        <taxon>Laterata</taxon>
        <taxon>Lacertibaenia</taxon>
        <taxon>Lacertidae</taxon>
        <taxon>Podarcis</taxon>
    </lineage>
</organism>
<dbReference type="Proteomes" id="UP001178461">
    <property type="component" value="Chromosome 8"/>
</dbReference>
<evidence type="ECO:0000313" key="2">
    <source>
        <dbReference type="Proteomes" id="UP001178461"/>
    </source>
</evidence>
<proteinExistence type="predicted"/>
<dbReference type="InterPro" id="IPR039231">
    <property type="entry name" value="TPGS2"/>
</dbReference>
<dbReference type="EMBL" id="OX395133">
    <property type="protein sequence ID" value="CAI5783400.1"/>
    <property type="molecule type" value="Genomic_DNA"/>
</dbReference>
<evidence type="ECO:0000313" key="1">
    <source>
        <dbReference type="EMBL" id="CAI5783400.1"/>
    </source>
</evidence>
<gene>
    <name evidence="1" type="ORF">PODLI_1B000268</name>
</gene>
<reference evidence="1" key="1">
    <citation type="submission" date="2022-12" db="EMBL/GenBank/DDBJ databases">
        <authorList>
            <person name="Alioto T."/>
            <person name="Alioto T."/>
            <person name="Gomez Garrido J."/>
        </authorList>
    </citation>
    <scope>NUCLEOTIDE SEQUENCE</scope>
</reference>